<proteinExistence type="inferred from homology"/>
<dbReference type="InterPro" id="IPR006344">
    <property type="entry name" value="RecD"/>
</dbReference>
<dbReference type="GO" id="GO:0006302">
    <property type="term" value="P:double-strand break repair"/>
    <property type="evidence" value="ECO:0007669"/>
    <property type="project" value="InterPro"/>
</dbReference>
<protein>
    <submittedName>
        <fullName evidence="3">Exodeoxyribonuclease V subunit alpha</fullName>
        <ecNumber evidence="3">3.1.11.5</ecNumber>
    </submittedName>
</protein>
<dbReference type="EC" id="3.1.11.5" evidence="3"/>
<dbReference type="InterPro" id="IPR050534">
    <property type="entry name" value="Coronavir_polyprotein_1ab"/>
</dbReference>
<name>A0A2Z4FG15_9DELT</name>
<dbReference type="GO" id="GO:0005524">
    <property type="term" value="F:ATP binding"/>
    <property type="evidence" value="ECO:0007669"/>
    <property type="project" value="UniProtKB-KW"/>
</dbReference>
<evidence type="ECO:0000256" key="1">
    <source>
        <dbReference type="ARBA" id="ARBA00022741"/>
    </source>
</evidence>
<dbReference type="InterPro" id="IPR027417">
    <property type="entry name" value="P-loop_NTPase"/>
</dbReference>
<dbReference type="Pfam" id="PF13538">
    <property type="entry name" value="UvrD_C_2"/>
    <property type="match status" value="1"/>
</dbReference>
<keyword evidence="2" id="KW-0067">ATP-binding</keyword>
<evidence type="ECO:0000313" key="4">
    <source>
        <dbReference type="Proteomes" id="UP000249799"/>
    </source>
</evidence>
<accession>A0A2Z4FG15</accession>
<dbReference type="InterPro" id="IPR027785">
    <property type="entry name" value="UvrD-like_helicase_C"/>
</dbReference>
<dbReference type="RefSeq" id="WP_111331096.1">
    <property type="nucleotide sequence ID" value="NZ_CP030032.1"/>
</dbReference>
<dbReference type="GO" id="GO:0009338">
    <property type="term" value="C:exodeoxyribonuclease V complex"/>
    <property type="evidence" value="ECO:0007669"/>
    <property type="project" value="InterPro"/>
</dbReference>
<keyword evidence="1" id="KW-0547">Nucleotide-binding</keyword>
<dbReference type="CDD" id="cd18809">
    <property type="entry name" value="SF1_C_RecD"/>
    <property type="match status" value="1"/>
</dbReference>
<dbReference type="Proteomes" id="UP000249799">
    <property type="component" value="Chromosome"/>
</dbReference>
<dbReference type="Gene3D" id="2.30.30.940">
    <property type="match status" value="1"/>
</dbReference>
<dbReference type="KEGG" id="bsed:DN745_00360"/>
<evidence type="ECO:0000256" key="2">
    <source>
        <dbReference type="ARBA" id="ARBA00022840"/>
    </source>
</evidence>
<keyword evidence="3" id="KW-0378">Hydrolase</keyword>
<dbReference type="SUPFAM" id="SSF52540">
    <property type="entry name" value="P-loop containing nucleoside triphosphate hydrolases"/>
    <property type="match status" value="1"/>
</dbReference>
<dbReference type="GO" id="GO:0017116">
    <property type="term" value="F:single-stranded DNA helicase activity"/>
    <property type="evidence" value="ECO:0007669"/>
    <property type="project" value="TreeGrafter"/>
</dbReference>
<dbReference type="HAMAP" id="MF_01487">
    <property type="entry name" value="RecD"/>
    <property type="match status" value="1"/>
</dbReference>
<sequence length="736" mass="79349">MTQQDLFSMLMPSSTQEDATIAPAFDPASAVLPDGFYDLLVQSVAAHDLSSAMVSYARELVGLQEGLSAFEQGALTLLVLATLVEQRRGSTRLPIHSLRGAGAQPPADLQADGGRVDESRLVEIIHALVAPEDGEDTEPGAPVSDYLKCLAGLLESEACADLVGGPGDYRPLIVDGPYLYQQRMLFFEDRLLIALRQRLGLADFAVAPETVRGALAATLGAMPSAGEGRGSMQLNREQKYALLSAVYRPFTVISGGPGTGKTSIVVSVLRLLARLGVAPDEVALAAPTGKAAHRLGDAIQSHLQALPANEDGVDEQLLNELDGARTLHRLLGYSPARNDYYYHENNRLPHRVVIVDEASMIDLFLMERLLSAVEPGARLILLGDADQLPSVDAGAVFRDLVPSRVQMRSDWLALLDEEVVGAPAGSGVLASHAVRLETSYRMDPKSPAGGEILRAAKALNRGDYAELFEGDAAGVKVREGFAAIESAGVEICEPGEGTRGLDAQLINGFVEWWYGQRVANLEGFRELIFSAFEFDGEKFSPQAQGDLDRLFGHFSGFQALSITRVFGTGSEALNAALHARHMSFLGFRAGTLASGRLAVGEPIIMLRNDYERGLFNGDQGLVLDVLIHDENGRYIKSMAVFLRDGEYMPFDLAALGADLEHAYALTIHKAQGSEYNSVGIVLPHESLPLLSREILYTGMTRSRRSVLLVGAREQVEAAAKNSVRRFSGVADKLAMR</sequence>
<evidence type="ECO:0000313" key="3">
    <source>
        <dbReference type="EMBL" id="AWV87862.1"/>
    </source>
</evidence>
<dbReference type="OrthoDB" id="9763659at2"/>
<organism evidence="3 4">
    <name type="scientific">Bradymonas sediminis</name>
    <dbReference type="NCBI Taxonomy" id="1548548"/>
    <lineage>
        <taxon>Bacteria</taxon>
        <taxon>Deltaproteobacteria</taxon>
        <taxon>Bradymonadales</taxon>
        <taxon>Bradymonadaceae</taxon>
        <taxon>Bradymonas</taxon>
    </lineage>
</organism>
<dbReference type="NCBIfam" id="TIGR01447">
    <property type="entry name" value="recD"/>
    <property type="match status" value="1"/>
</dbReference>
<reference evidence="3 4" key="1">
    <citation type="submission" date="2018-06" db="EMBL/GenBank/DDBJ databases">
        <title>Lujinxingia sediminis gen. nov. sp. nov., a new facultative anaerobic member of the class Deltaproteobacteria, and proposal of Lujinxingaceae fam. nov.</title>
        <authorList>
            <person name="Guo L.-Y."/>
            <person name="Li C.-M."/>
            <person name="Wang S."/>
            <person name="Du Z.-J."/>
        </authorList>
    </citation>
    <scope>NUCLEOTIDE SEQUENCE [LARGE SCALE GENOMIC DNA]</scope>
    <source>
        <strain evidence="3 4">FA350</strain>
    </source>
</reference>
<dbReference type="AlphaFoldDB" id="A0A2Z4FG15"/>
<dbReference type="Pfam" id="PF13245">
    <property type="entry name" value="AAA_19"/>
    <property type="match status" value="1"/>
</dbReference>
<gene>
    <name evidence="3" type="primary">recD</name>
    <name evidence="3" type="ORF">DN745_00360</name>
</gene>
<dbReference type="GO" id="GO:0008854">
    <property type="term" value="F:exodeoxyribonuclease V activity"/>
    <property type="evidence" value="ECO:0007669"/>
    <property type="project" value="UniProtKB-EC"/>
</dbReference>
<dbReference type="Gene3D" id="3.40.50.300">
    <property type="entry name" value="P-loop containing nucleotide triphosphate hydrolases"/>
    <property type="match status" value="2"/>
</dbReference>
<dbReference type="CDD" id="cd17933">
    <property type="entry name" value="DEXSc_RecD-like"/>
    <property type="match status" value="1"/>
</dbReference>
<keyword evidence="4" id="KW-1185">Reference proteome</keyword>
<dbReference type="PANTHER" id="PTHR43788">
    <property type="entry name" value="DNA2/NAM7 HELICASE FAMILY MEMBER"/>
    <property type="match status" value="1"/>
</dbReference>
<dbReference type="GO" id="GO:0006310">
    <property type="term" value="P:DNA recombination"/>
    <property type="evidence" value="ECO:0007669"/>
    <property type="project" value="InterPro"/>
</dbReference>
<dbReference type="EMBL" id="CP030032">
    <property type="protein sequence ID" value="AWV87862.1"/>
    <property type="molecule type" value="Genomic_DNA"/>
</dbReference>
<dbReference type="PANTHER" id="PTHR43788:SF6">
    <property type="entry name" value="DNA HELICASE B"/>
    <property type="match status" value="1"/>
</dbReference>